<comment type="similarity">
    <text evidence="1 7 8">Belongs to the bacterial ribosomal protein bL20 family.</text>
</comment>
<dbReference type="SUPFAM" id="SSF74731">
    <property type="entry name" value="Ribosomal protein L20"/>
    <property type="match status" value="1"/>
</dbReference>
<dbReference type="CDD" id="cd07026">
    <property type="entry name" value="Ribosomal_L20"/>
    <property type="match status" value="1"/>
</dbReference>
<dbReference type="AlphaFoldDB" id="A0A5C1QIU4"/>
<evidence type="ECO:0000256" key="4">
    <source>
        <dbReference type="ARBA" id="ARBA00022980"/>
    </source>
</evidence>
<dbReference type="Pfam" id="PF00453">
    <property type="entry name" value="Ribosomal_L20"/>
    <property type="match status" value="1"/>
</dbReference>
<keyword evidence="10" id="KW-1185">Reference proteome</keyword>
<evidence type="ECO:0000256" key="5">
    <source>
        <dbReference type="ARBA" id="ARBA00023274"/>
    </source>
</evidence>
<dbReference type="HAMAP" id="MF_00382">
    <property type="entry name" value="Ribosomal_bL20"/>
    <property type="match status" value="1"/>
</dbReference>
<dbReference type="GO" id="GO:0005840">
    <property type="term" value="C:ribosome"/>
    <property type="evidence" value="ECO:0007669"/>
    <property type="project" value="UniProtKB-KW"/>
</dbReference>
<dbReference type="KEGG" id="ock:EXM22_04145"/>
<accession>A0A5C1QIU4</accession>
<evidence type="ECO:0000313" key="10">
    <source>
        <dbReference type="Proteomes" id="UP000324209"/>
    </source>
</evidence>
<comment type="function">
    <text evidence="7 8">Binds directly to 23S ribosomal RNA and is necessary for the in vitro assembly process of the 50S ribosomal subunit. It is not involved in the protein synthesizing functions of that subunit.</text>
</comment>
<evidence type="ECO:0000256" key="2">
    <source>
        <dbReference type="ARBA" id="ARBA00022730"/>
    </source>
</evidence>
<dbReference type="GO" id="GO:0003735">
    <property type="term" value="F:structural constituent of ribosome"/>
    <property type="evidence" value="ECO:0007669"/>
    <property type="project" value="InterPro"/>
</dbReference>
<dbReference type="PRINTS" id="PR00062">
    <property type="entry name" value="RIBOSOMALL20"/>
</dbReference>
<dbReference type="GO" id="GO:0000027">
    <property type="term" value="P:ribosomal large subunit assembly"/>
    <property type="evidence" value="ECO:0007669"/>
    <property type="project" value="UniProtKB-UniRule"/>
</dbReference>
<keyword evidence="5 7" id="KW-0687">Ribonucleoprotein</keyword>
<dbReference type="PANTHER" id="PTHR10986">
    <property type="entry name" value="39S RIBOSOMAL PROTEIN L20"/>
    <property type="match status" value="1"/>
</dbReference>
<keyword evidence="2 7" id="KW-0699">rRNA-binding</keyword>
<dbReference type="InterPro" id="IPR005813">
    <property type="entry name" value="Ribosomal_bL20"/>
</dbReference>
<evidence type="ECO:0000256" key="1">
    <source>
        <dbReference type="ARBA" id="ARBA00007698"/>
    </source>
</evidence>
<dbReference type="Proteomes" id="UP000324209">
    <property type="component" value="Chromosome"/>
</dbReference>
<dbReference type="PROSITE" id="PS00937">
    <property type="entry name" value="RIBOSOMAL_L20"/>
    <property type="match status" value="1"/>
</dbReference>
<name>A0A5C1QIU4_9SPIO</name>
<organism evidence="9 10">
    <name type="scientific">Oceanispirochaeta crateris</name>
    <dbReference type="NCBI Taxonomy" id="2518645"/>
    <lineage>
        <taxon>Bacteria</taxon>
        <taxon>Pseudomonadati</taxon>
        <taxon>Spirochaetota</taxon>
        <taxon>Spirochaetia</taxon>
        <taxon>Spirochaetales</taxon>
        <taxon>Spirochaetaceae</taxon>
        <taxon>Oceanispirochaeta</taxon>
    </lineage>
</organism>
<dbReference type="OrthoDB" id="9808966at2"/>
<dbReference type="EMBL" id="CP036150">
    <property type="protein sequence ID" value="QEN07218.1"/>
    <property type="molecule type" value="Genomic_DNA"/>
</dbReference>
<dbReference type="Gene3D" id="6.10.160.10">
    <property type="match status" value="1"/>
</dbReference>
<reference evidence="9 10" key="1">
    <citation type="submission" date="2019-02" db="EMBL/GenBank/DDBJ databases">
        <title>Complete Genome Sequence and Methylome Analysis of free living Spirochaetas.</title>
        <authorList>
            <person name="Fomenkov A."/>
            <person name="Dubinina G."/>
            <person name="Leshcheva N."/>
            <person name="Mikheeva N."/>
            <person name="Grabovich M."/>
            <person name="Vincze T."/>
            <person name="Roberts R.J."/>
        </authorList>
    </citation>
    <scope>NUCLEOTIDE SEQUENCE [LARGE SCALE GENOMIC DNA]</scope>
    <source>
        <strain evidence="9 10">K2</strain>
    </source>
</reference>
<dbReference type="RefSeq" id="WP_149485300.1">
    <property type="nucleotide sequence ID" value="NZ_CP036150.1"/>
</dbReference>
<keyword evidence="4 7" id="KW-0689">Ribosomal protein</keyword>
<keyword evidence="3 7" id="KW-0694">RNA-binding</keyword>
<dbReference type="NCBIfam" id="TIGR01032">
    <property type="entry name" value="rplT_bact"/>
    <property type="match status" value="1"/>
</dbReference>
<dbReference type="GO" id="GO:1990904">
    <property type="term" value="C:ribonucleoprotein complex"/>
    <property type="evidence" value="ECO:0007669"/>
    <property type="project" value="UniProtKB-KW"/>
</dbReference>
<dbReference type="Gene3D" id="1.10.1900.20">
    <property type="entry name" value="Ribosomal protein L20"/>
    <property type="match status" value="1"/>
</dbReference>
<dbReference type="GO" id="GO:0006412">
    <property type="term" value="P:translation"/>
    <property type="evidence" value="ECO:0007669"/>
    <property type="project" value="InterPro"/>
</dbReference>
<evidence type="ECO:0000256" key="6">
    <source>
        <dbReference type="ARBA" id="ARBA00035172"/>
    </source>
</evidence>
<evidence type="ECO:0000256" key="7">
    <source>
        <dbReference type="HAMAP-Rule" id="MF_00382"/>
    </source>
</evidence>
<dbReference type="GO" id="GO:0019843">
    <property type="term" value="F:rRNA binding"/>
    <property type="evidence" value="ECO:0007669"/>
    <property type="project" value="UniProtKB-UniRule"/>
</dbReference>
<dbReference type="InterPro" id="IPR049946">
    <property type="entry name" value="RIBOSOMAL_L20_CS"/>
</dbReference>
<evidence type="ECO:0000256" key="8">
    <source>
        <dbReference type="RuleBase" id="RU000560"/>
    </source>
</evidence>
<protein>
    <recommendedName>
        <fullName evidence="6 7">Large ribosomal subunit protein bL20</fullName>
    </recommendedName>
</protein>
<evidence type="ECO:0000313" key="9">
    <source>
        <dbReference type="EMBL" id="QEN07218.1"/>
    </source>
</evidence>
<evidence type="ECO:0000256" key="3">
    <source>
        <dbReference type="ARBA" id="ARBA00022884"/>
    </source>
</evidence>
<gene>
    <name evidence="7" type="primary">rplT</name>
    <name evidence="9" type="ORF">EXM22_04145</name>
</gene>
<sequence>MPRAVHGTKRKDHRKKILKEAKGYWGRRSKLHRVAKDAVAKAGQYAYRDRKVRKRDFRQLWIARISAACRAEGISYSRFINGLNIANIEINRKSLSNMAIEDPKAFSALVEKAKTSLGA</sequence>
<dbReference type="InterPro" id="IPR035566">
    <property type="entry name" value="Ribosomal_protein_bL20_C"/>
</dbReference>
<dbReference type="FunFam" id="1.10.1900.20:FF:000001">
    <property type="entry name" value="50S ribosomal protein L20"/>
    <property type="match status" value="1"/>
</dbReference>
<proteinExistence type="inferred from homology"/>